<dbReference type="AlphaFoldDB" id="A0AAW8B2U9"/>
<dbReference type="Gene3D" id="3.40.630.30">
    <property type="match status" value="1"/>
</dbReference>
<feature type="domain" description="N-acetyltransferase" evidence="3">
    <location>
        <begin position="5"/>
        <end position="151"/>
    </location>
</feature>
<keyword evidence="2" id="KW-0012">Acyltransferase</keyword>
<dbReference type="SUPFAM" id="SSF55729">
    <property type="entry name" value="Acyl-CoA N-acyltransferases (Nat)"/>
    <property type="match status" value="1"/>
</dbReference>
<keyword evidence="1" id="KW-0808">Transferase</keyword>
<comment type="caution">
    <text evidence="4">The sequence shown here is derived from an EMBL/GenBank/DDBJ whole genome shotgun (WGS) entry which is preliminary data.</text>
</comment>
<gene>
    <name evidence="4" type="ORF">Q8A57_00445</name>
</gene>
<reference evidence="4" key="1">
    <citation type="journal article" date="2010" name="Int. J. Syst. Evol. Microbiol.">
        <title>Porticoccus litoralis gen. nov., sp. nov., a gammaproteobacterium isolated from the Yellow Sea.</title>
        <authorList>
            <person name="Oh H.M."/>
            <person name="Kim H."/>
            <person name="Kim K.M."/>
            <person name="Min G.S."/>
            <person name="Cho J.C."/>
        </authorList>
    </citation>
    <scope>NUCLEOTIDE SEQUENCE</scope>
    <source>
        <strain evidence="4">DSM 25064</strain>
    </source>
</reference>
<dbReference type="PANTHER" id="PTHR43420">
    <property type="entry name" value="ACETYLTRANSFERASE"/>
    <property type="match status" value="1"/>
</dbReference>
<dbReference type="Proteomes" id="UP001178354">
    <property type="component" value="Unassembled WGS sequence"/>
</dbReference>
<dbReference type="Gene3D" id="3.90.70.10">
    <property type="entry name" value="Cysteine proteinases"/>
    <property type="match status" value="1"/>
</dbReference>
<keyword evidence="5" id="KW-1185">Reference proteome</keyword>
<dbReference type="GO" id="GO:0016747">
    <property type="term" value="F:acyltransferase activity, transferring groups other than amino-acyl groups"/>
    <property type="evidence" value="ECO:0007669"/>
    <property type="project" value="InterPro"/>
</dbReference>
<evidence type="ECO:0000256" key="1">
    <source>
        <dbReference type="ARBA" id="ARBA00022679"/>
    </source>
</evidence>
<sequence length="370" mass="42100">MNSDVKFRPAAGSDLAALLRLEKICFTSDRLSRRSFRHWIQVDHCAFIVAEADSQLVGYSLIIFFRGTALARLYSIAIDPSFRSFGIGRKLMEEGEKLSKAAGRVFLRLEVNVDNAAAIALYNSLGYQPFGIYRNYYEDSHDALRMQKCIRTVPPVAENRAIPWIPQTTNFTCGPAALMMAMRGLSKSYSPNQHEELQIWREATTIFMTSGHGGCHPVGLALAAKQRGYGVKVWLNRDTTLFVDSVRDENKKRVIELVHQEFVSQAKKQSIKIRYRDFRHTDLINEFRKGNIPIILISTYRMDGRKAPHWVTMSGFDEDCIYVHDPDPNPDEQSASGIDNQHLPIANEDFLKMSRFGRNPIRTALILNKP</sequence>
<name>A0AAW8B2U9_9GAMM</name>
<dbReference type="RefSeq" id="WP_305168949.1">
    <property type="nucleotide sequence ID" value="NZ_JAUUUU010000001.1"/>
</dbReference>
<dbReference type="InterPro" id="IPR016181">
    <property type="entry name" value="Acyl_CoA_acyltransferase"/>
</dbReference>
<dbReference type="EMBL" id="JAUUUU010000001">
    <property type="protein sequence ID" value="MDP1519433.1"/>
    <property type="molecule type" value="Genomic_DNA"/>
</dbReference>
<evidence type="ECO:0000259" key="3">
    <source>
        <dbReference type="PROSITE" id="PS51186"/>
    </source>
</evidence>
<evidence type="ECO:0000313" key="5">
    <source>
        <dbReference type="Proteomes" id="UP001178354"/>
    </source>
</evidence>
<evidence type="ECO:0000256" key="2">
    <source>
        <dbReference type="ARBA" id="ARBA00023315"/>
    </source>
</evidence>
<evidence type="ECO:0000313" key="4">
    <source>
        <dbReference type="EMBL" id="MDP1519433.1"/>
    </source>
</evidence>
<accession>A0AAW8B2U9</accession>
<protein>
    <submittedName>
        <fullName evidence="4">Peptidase C39 family protein</fullName>
    </submittedName>
</protein>
<dbReference type="Pfam" id="PF00583">
    <property type="entry name" value="Acetyltransf_1"/>
    <property type="match status" value="1"/>
</dbReference>
<dbReference type="InterPro" id="IPR050680">
    <property type="entry name" value="YpeA/RimI_acetyltransf"/>
</dbReference>
<dbReference type="Pfam" id="PF11814">
    <property type="entry name" value="DUF3335"/>
    <property type="match status" value="1"/>
</dbReference>
<dbReference type="InterPro" id="IPR000182">
    <property type="entry name" value="GNAT_dom"/>
</dbReference>
<dbReference type="PROSITE" id="PS51186">
    <property type="entry name" value="GNAT"/>
    <property type="match status" value="1"/>
</dbReference>
<reference evidence="4" key="2">
    <citation type="submission" date="2023-08" db="EMBL/GenBank/DDBJ databases">
        <authorList>
            <person name="Luo J."/>
        </authorList>
    </citation>
    <scope>NUCLEOTIDE SEQUENCE</scope>
    <source>
        <strain evidence="4">DSM 25064</strain>
    </source>
</reference>
<dbReference type="InterPro" id="IPR021770">
    <property type="entry name" value="DUF3335"/>
</dbReference>
<proteinExistence type="predicted"/>
<dbReference type="CDD" id="cd04301">
    <property type="entry name" value="NAT_SF"/>
    <property type="match status" value="1"/>
</dbReference>
<organism evidence="4 5">
    <name type="scientific">Porticoccus litoralis</name>
    <dbReference type="NCBI Taxonomy" id="434086"/>
    <lineage>
        <taxon>Bacteria</taxon>
        <taxon>Pseudomonadati</taxon>
        <taxon>Pseudomonadota</taxon>
        <taxon>Gammaproteobacteria</taxon>
        <taxon>Cellvibrionales</taxon>
        <taxon>Porticoccaceae</taxon>
        <taxon>Porticoccus</taxon>
    </lineage>
</organism>